<dbReference type="Proteomes" id="UP000236291">
    <property type="component" value="Unassembled WGS sequence"/>
</dbReference>
<proteinExistence type="predicted"/>
<dbReference type="AlphaFoldDB" id="A0A2K3KBK3"/>
<gene>
    <name evidence="2" type="ORF">L195_g061734</name>
</gene>
<sequence length="41" mass="5027">EFVEMEHKKSSIEIFEKFTWKIENFYRLKAAKICSEPFITK</sequence>
<dbReference type="InterPro" id="IPR002083">
    <property type="entry name" value="MATH/TRAF_dom"/>
</dbReference>
<keyword evidence="2" id="KW-0378">Hydrolase</keyword>
<evidence type="ECO:0000313" key="3">
    <source>
        <dbReference type="Proteomes" id="UP000236291"/>
    </source>
</evidence>
<feature type="domain" description="MATH" evidence="1">
    <location>
        <begin position="15"/>
        <end position="41"/>
    </location>
</feature>
<comment type="caution">
    <text evidence="2">The sequence shown here is derived from an EMBL/GenBank/DDBJ whole genome shotgun (WGS) entry which is preliminary data.</text>
</comment>
<dbReference type="EMBL" id="ASHM01157161">
    <property type="protein sequence ID" value="PNX63648.1"/>
    <property type="molecule type" value="Genomic_DNA"/>
</dbReference>
<evidence type="ECO:0000259" key="1">
    <source>
        <dbReference type="PROSITE" id="PS50144"/>
    </source>
</evidence>
<name>A0A2K3KBK3_TRIPR</name>
<reference evidence="2 3" key="1">
    <citation type="journal article" date="2014" name="Am. J. Bot.">
        <title>Genome assembly and annotation for red clover (Trifolium pratense; Fabaceae).</title>
        <authorList>
            <person name="Istvanek J."/>
            <person name="Jaros M."/>
            <person name="Krenek A."/>
            <person name="Repkova J."/>
        </authorList>
    </citation>
    <scope>NUCLEOTIDE SEQUENCE [LARGE SCALE GENOMIC DNA]</scope>
    <source>
        <strain evidence="3">cv. Tatra</strain>
        <tissue evidence="2">Young leaves</tissue>
    </source>
</reference>
<protein>
    <submittedName>
        <fullName evidence="2">Ubiquitin carboxyl-terminal hydrolase family protein</fullName>
    </submittedName>
</protein>
<reference evidence="2 3" key="2">
    <citation type="journal article" date="2017" name="Front. Plant Sci.">
        <title>Gene Classification and Mining of Molecular Markers Useful in Red Clover (Trifolium pratense) Breeding.</title>
        <authorList>
            <person name="Istvanek J."/>
            <person name="Dluhosova J."/>
            <person name="Dluhos P."/>
            <person name="Patkova L."/>
            <person name="Nedelnik J."/>
            <person name="Repkova J."/>
        </authorList>
    </citation>
    <scope>NUCLEOTIDE SEQUENCE [LARGE SCALE GENOMIC DNA]</scope>
    <source>
        <strain evidence="3">cv. Tatra</strain>
        <tissue evidence="2">Young leaves</tissue>
    </source>
</reference>
<feature type="non-terminal residue" evidence="2">
    <location>
        <position position="1"/>
    </location>
</feature>
<dbReference type="GO" id="GO:0016787">
    <property type="term" value="F:hydrolase activity"/>
    <property type="evidence" value="ECO:0007669"/>
    <property type="project" value="UniProtKB-KW"/>
</dbReference>
<dbReference type="PROSITE" id="PS50144">
    <property type="entry name" value="MATH"/>
    <property type="match status" value="1"/>
</dbReference>
<organism evidence="2 3">
    <name type="scientific">Trifolium pratense</name>
    <name type="common">Red clover</name>
    <dbReference type="NCBI Taxonomy" id="57577"/>
    <lineage>
        <taxon>Eukaryota</taxon>
        <taxon>Viridiplantae</taxon>
        <taxon>Streptophyta</taxon>
        <taxon>Embryophyta</taxon>
        <taxon>Tracheophyta</taxon>
        <taxon>Spermatophyta</taxon>
        <taxon>Magnoliopsida</taxon>
        <taxon>eudicotyledons</taxon>
        <taxon>Gunneridae</taxon>
        <taxon>Pentapetalae</taxon>
        <taxon>rosids</taxon>
        <taxon>fabids</taxon>
        <taxon>Fabales</taxon>
        <taxon>Fabaceae</taxon>
        <taxon>Papilionoideae</taxon>
        <taxon>50 kb inversion clade</taxon>
        <taxon>NPAAA clade</taxon>
        <taxon>Hologalegina</taxon>
        <taxon>IRL clade</taxon>
        <taxon>Trifolieae</taxon>
        <taxon>Trifolium</taxon>
    </lineage>
</organism>
<evidence type="ECO:0000313" key="2">
    <source>
        <dbReference type="EMBL" id="PNX63648.1"/>
    </source>
</evidence>
<accession>A0A2K3KBK3</accession>